<evidence type="ECO:0000259" key="5">
    <source>
        <dbReference type="PROSITE" id="PS50006"/>
    </source>
</evidence>
<dbReference type="PROSITE" id="PS50006">
    <property type="entry name" value="FHA_DOMAIN"/>
    <property type="match status" value="1"/>
</dbReference>
<accession>A0A433D5H8</accession>
<evidence type="ECO:0000256" key="2">
    <source>
        <dbReference type="ARBA" id="ARBA00022741"/>
    </source>
</evidence>
<dbReference type="SMART" id="SM00240">
    <property type="entry name" value="FHA"/>
    <property type="match status" value="1"/>
</dbReference>
<dbReference type="EMBL" id="RBNI01006328">
    <property type="protein sequence ID" value="RUP46098.1"/>
    <property type="molecule type" value="Genomic_DNA"/>
</dbReference>
<dbReference type="InterPro" id="IPR008984">
    <property type="entry name" value="SMAD_FHA_dom_sf"/>
</dbReference>
<dbReference type="Gene3D" id="1.10.510.10">
    <property type="entry name" value="Transferase(Phosphotransferase) domain 1"/>
    <property type="match status" value="1"/>
</dbReference>
<dbReference type="PROSITE" id="PS50011">
    <property type="entry name" value="PROTEIN_KINASE_DOM"/>
    <property type="match status" value="1"/>
</dbReference>
<dbReference type="InterPro" id="IPR000253">
    <property type="entry name" value="FHA_dom"/>
</dbReference>
<keyword evidence="7" id="KW-0418">Kinase</keyword>
<dbReference type="InterPro" id="IPR000719">
    <property type="entry name" value="Prot_kinase_dom"/>
</dbReference>
<keyword evidence="7" id="KW-0808">Transferase</keyword>
<name>A0A433D5H8_9FUNG</name>
<keyword evidence="2 4" id="KW-0547">Nucleotide-binding</keyword>
<dbReference type="PANTHER" id="PTHR24346:SF30">
    <property type="entry name" value="MATERNAL EMBRYONIC LEUCINE ZIPPER KINASE"/>
    <property type="match status" value="1"/>
</dbReference>
<organism evidence="7 8">
    <name type="scientific">Jimgerdemannia flammicorona</name>
    <dbReference type="NCBI Taxonomy" id="994334"/>
    <lineage>
        <taxon>Eukaryota</taxon>
        <taxon>Fungi</taxon>
        <taxon>Fungi incertae sedis</taxon>
        <taxon>Mucoromycota</taxon>
        <taxon>Mucoromycotina</taxon>
        <taxon>Endogonomycetes</taxon>
        <taxon>Endogonales</taxon>
        <taxon>Endogonaceae</taxon>
        <taxon>Jimgerdemannia</taxon>
    </lineage>
</organism>
<proteinExistence type="inferred from homology"/>
<dbReference type="PANTHER" id="PTHR24346">
    <property type="entry name" value="MAP/MICROTUBULE AFFINITY-REGULATING KINASE"/>
    <property type="match status" value="1"/>
</dbReference>
<dbReference type="AlphaFoldDB" id="A0A433D5H8"/>
<dbReference type="GO" id="GO:0035556">
    <property type="term" value="P:intracellular signal transduction"/>
    <property type="evidence" value="ECO:0007669"/>
    <property type="project" value="TreeGrafter"/>
</dbReference>
<dbReference type="Pfam" id="PF00498">
    <property type="entry name" value="FHA"/>
    <property type="match status" value="1"/>
</dbReference>
<sequence length="298" mass="34270">MASQESAQYSSQYSSQSSYLFSQRTVLLPDNDVLSQSQQLPNERPIIGHLLGMKDKKRFGVDIYADSPLIFGRHKSCDVVVKSEFISNNHCRIYTHQVDFGSVEDILVFCEDTSLNGTWWNGRIIGKGNSVVLCHGDRLRVSKGMDLTYQQIAKSKEIQDPEDYRVVEMEYQITSKRLGAGAFAEVRMALCKRTREQLAVKIMDKNRLHMSQMNGTDFAREVEILKKVNHPNIVRVHDVIETERYIYIFLQMVTGGDLFDYVKSCGKIPEEEAKYLFFQVLQAIEYLHDHDISHRDTA</sequence>
<evidence type="ECO:0000313" key="7">
    <source>
        <dbReference type="EMBL" id="RUP46098.1"/>
    </source>
</evidence>
<feature type="domain" description="FHA" evidence="5">
    <location>
        <begin position="69"/>
        <end position="125"/>
    </location>
</feature>
<reference evidence="7 8" key="1">
    <citation type="journal article" date="2018" name="New Phytol.">
        <title>Phylogenomics of Endogonaceae and evolution of mycorrhizas within Mucoromycota.</title>
        <authorList>
            <person name="Chang Y."/>
            <person name="Desiro A."/>
            <person name="Na H."/>
            <person name="Sandor L."/>
            <person name="Lipzen A."/>
            <person name="Clum A."/>
            <person name="Barry K."/>
            <person name="Grigoriev I.V."/>
            <person name="Martin F.M."/>
            <person name="Stajich J.E."/>
            <person name="Smith M.E."/>
            <person name="Bonito G."/>
            <person name="Spatafora J.W."/>
        </authorList>
    </citation>
    <scope>NUCLEOTIDE SEQUENCE [LARGE SCALE GENOMIC DNA]</scope>
    <source>
        <strain evidence="7 8">GMNB39</strain>
    </source>
</reference>
<dbReference type="OrthoDB" id="40902at2759"/>
<dbReference type="InterPro" id="IPR017441">
    <property type="entry name" value="Protein_kinase_ATP_BS"/>
</dbReference>
<dbReference type="GO" id="GO:0004674">
    <property type="term" value="F:protein serine/threonine kinase activity"/>
    <property type="evidence" value="ECO:0007669"/>
    <property type="project" value="TreeGrafter"/>
</dbReference>
<feature type="binding site" evidence="4">
    <location>
        <position position="201"/>
    </location>
    <ligand>
        <name>ATP</name>
        <dbReference type="ChEBI" id="CHEBI:30616"/>
    </ligand>
</feature>
<dbReference type="Proteomes" id="UP000268093">
    <property type="component" value="Unassembled WGS sequence"/>
</dbReference>
<evidence type="ECO:0000313" key="8">
    <source>
        <dbReference type="Proteomes" id="UP000268093"/>
    </source>
</evidence>
<evidence type="ECO:0000259" key="6">
    <source>
        <dbReference type="PROSITE" id="PS50011"/>
    </source>
</evidence>
<dbReference type="PROSITE" id="PS00107">
    <property type="entry name" value="PROTEIN_KINASE_ATP"/>
    <property type="match status" value="1"/>
</dbReference>
<dbReference type="SUPFAM" id="SSF49879">
    <property type="entry name" value="SMAD/FHA domain"/>
    <property type="match status" value="1"/>
</dbReference>
<dbReference type="SUPFAM" id="SSF56112">
    <property type="entry name" value="Protein kinase-like (PK-like)"/>
    <property type="match status" value="1"/>
</dbReference>
<evidence type="ECO:0000256" key="4">
    <source>
        <dbReference type="PROSITE-ProRule" id="PRU10141"/>
    </source>
</evidence>
<dbReference type="GO" id="GO:0005524">
    <property type="term" value="F:ATP binding"/>
    <property type="evidence" value="ECO:0007669"/>
    <property type="project" value="UniProtKB-UniRule"/>
</dbReference>
<feature type="domain" description="Protein kinase" evidence="6">
    <location>
        <begin position="172"/>
        <end position="298"/>
    </location>
</feature>
<dbReference type="Pfam" id="PF00069">
    <property type="entry name" value="Pkinase"/>
    <property type="match status" value="1"/>
</dbReference>
<evidence type="ECO:0000256" key="1">
    <source>
        <dbReference type="ARBA" id="ARBA00005575"/>
    </source>
</evidence>
<dbReference type="CDD" id="cd22670">
    <property type="entry name" value="FHA_MEK1-like"/>
    <property type="match status" value="1"/>
</dbReference>
<dbReference type="FunFam" id="3.30.200.20:FF:000042">
    <property type="entry name" value="Aurora kinase A"/>
    <property type="match status" value="1"/>
</dbReference>
<evidence type="ECO:0000256" key="3">
    <source>
        <dbReference type="ARBA" id="ARBA00022840"/>
    </source>
</evidence>
<dbReference type="SMART" id="SM00220">
    <property type="entry name" value="S_TKc"/>
    <property type="match status" value="1"/>
</dbReference>
<keyword evidence="8" id="KW-1185">Reference proteome</keyword>
<keyword evidence="3 4" id="KW-0067">ATP-binding</keyword>
<dbReference type="Gene3D" id="2.60.200.20">
    <property type="match status" value="1"/>
</dbReference>
<protein>
    <submittedName>
        <fullName evidence="7">Kinase-like domain-containing protein</fullName>
    </submittedName>
</protein>
<gene>
    <name evidence="7" type="ORF">BC936DRAFT_147362</name>
</gene>
<dbReference type="GO" id="GO:0005737">
    <property type="term" value="C:cytoplasm"/>
    <property type="evidence" value="ECO:0007669"/>
    <property type="project" value="TreeGrafter"/>
</dbReference>
<dbReference type="InterPro" id="IPR011009">
    <property type="entry name" value="Kinase-like_dom_sf"/>
</dbReference>
<comment type="caution">
    <text evidence="7">The sequence shown here is derived from an EMBL/GenBank/DDBJ whole genome shotgun (WGS) entry which is preliminary data.</text>
</comment>
<comment type="similarity">
    <text evidence="1">Belongs to the protein kinase superfamily. CAMK Ser/Thr protein kinase family. CHEK2 subfamily.</text>
</comment>